<comment type="caution">
    <text evidence="1">The sequence shown here is derived from an EMBL/GenBank/DDBJ whole genome shotgun (WGS) entry which is preliminary data.</text>
</comment>
<reference evidence="1 2" key="1">
    <citation type="submission" date="2017-05" db="EMBL/GenBank/DDBJ databases">
        <authorList>
            <person name="Varghese N."/>
            <person name="Submissions S."/>
        </authorList>
    </citation>
    <scope>NUCLEOTIDE SEQUENCE [LARGE SCALE GENOMIC DNA]</scope>
    <source>
        <strain evidence="1 2">DSM 29734</strain>
    </source>
</reference>
<accession>A0ABY1PL11</accession>
<dbReference type="Proteomes" id="UP001157961">
    <property type="component" value="Unassembled WGS sequence"/>
</dbReference>
<evidence type="ECO:0000313" key="2">
    <source>
        <dbReference type="Proteomes" id="UP001157961"/>
    </source>
</evidence>
<organism evidence="1 2">
    <name type="scientific">Shimia sagamensis</name>
    <dbReference type="NCBI Taxonomy" id="1566352"/>
    <lineage>
        <taxon>Bacteria</taxon>
        <taxon>Pseudomonadati</taxon>
        <taxon>Pseudomonadota</taxon>
        <taxon>Alphaproteobacteria</taxon>
        <taxon>Rhodobacterales</taxon>
        <taxon>Roseobacteraceae</taxon>
    </lineage>
</organism>
<protein>
    <submittedName>
        <fullName evidence="1">Uncharacterized protein</fullName>
    </submittedName>
</protein>
<dbReference type="EMBL" id="FXTY01000012">
    <property type="protein sequence ID" value="SMP35819.1"/>
    <property type="molecule type" value="Genomic_DNA"/>
</dbReference>
<keyword evidence="2" id="KW-1185">Reference proteome</keyword>
<proteinExistence type="predicted"/>
<evidence type="ECO:0000313" key="1">
    <source>
        <dbReference type="EMBL" id="SMP35819.1"/>
    </source>
</evidence>
<sequence>MRQFLRIARASGWYCNVGHEKWQLPSSQLTCTPEGPLIWVSSVKVFVFFWLGNTSDWCEASEACVGPTVIEVAAPRCDQIAGIPEAIEQVFVQTLISHPGV</sequence>
<gene>
    <name evidence="1" type="ORF">SAMN06265373_11231</name>
</gene>
<name>A0ABY1PL11_9RHOB</name>